<dbReference type="SUPFAM" id="SSF52540">
    <property type="entry name" value="P-loop containing nucleoside triphosphate hydrolases"/>
    <property type="match status" value="1"/>
</dbReference>
<name>A0ABU2ZRB9_9ALTE</name>
<dbReference type="Gene3D" id="3.40.50.300">
    <property type="entry name" value="P-loop containing nucleotide triphosphate hydrolases"/>
    <property type="match status" value="3"/>
</dbReference>
<dbReference type="PROSITE" id="PS51977">
    <property type="entry name" value="WGR"/>
    <property type="match status" value="1"/>
</dbReference>
<evidence type="ECO:0000259" key="6">
    <source>
        <dbReference type="PROSITE" id="PS51977"/>
    </source>
</evidence>
<evidence type="ECO:0000256" key="4">
    <source>
        <dbReference type="ARBA" id="ARBA00022806"/>
    </source>
</evidence>
<feature type="domain" description="WGR" evidence="6">
    <location>
        <begin position="1759"/>
        <end position="1842"/>
    </location>
</feature>
<dbReference type="Proteomes" id="UP001253545">
    <property type="component" value="Unassembled WGS sequence"/>
</dbReference>
<evidence type="ECO:0000313" key="7">
    <source>
        <dbReference type="EMBL" id="MDT0594864.1"/>
    </source>
</evidence>
<dbReference type="InterPro" id="IPR036930">
    <property type="entry name" value="WGR_dom_sf"/>
</dbReference>
<keyword evidence="5" id="KW-0067">ATP-binding</keyword>
<dbReference type="Pfam" id="PF18741">
    <property type="entry name" value="MTES_1575"/>
    <property type="match status" value="1"/>
</dbReference>
<dbReference type="InterPro" id="IPR025103">
    <property type="entry name" value="DUF4011"/>
</dbReference>
<dbReference type="CDD" id="cd18808">
    <property type="entry name" value="SF1_C_Upf1"/>
    <property type="match status" value="1"/>
</dbReference>
<keyword evidence="4" id="KW-0347">Helicase</keyword>
<dbReference type="InterPro" id="IPR041679">
    <property type="entry name" value="DNA2/NAM7-like_C"/>
</dbReference>
<proteinExistence type="inferred from homology"/>
<dbReference type="Pfam" id="PF13086">
    <property type="entry name" value="AAA_11"/>
    <property type="match status" value="1"/>
</dbReference>
<sequence length="1842" mass="208217">MSEHKPSLEEALDKFDGALPDNDLVHMFAPLMREIAHLHNQHLVAKVHPRNIFEHQDGSLYLINPDGFSMQTNPRALTKVQAKNDSALKVLGNLSVTSGHEFGAEIEDLDVKRDTDIDKIEKPIYLTGYLSWENKLAHHDELTDIFNLGLIMAAAACNLDLNDNNDLSTFSQNRSNLYRLNPRLHPAIANMIEGMTALNRHDRESDITALALRLENYRDQQGRFNSEQLIENIKEIPSRREAILANLRDRLFDLSKRNRLIHFKASQASVNLTVASVPLVMRLESIRKEQLCTWQKKFSQSILSGKPQSLGTWLRFEDQPYLPTAINRLIQQSRKDKAEYGFSSLRLVVGFLHWYNLKEAPKDKISSPLLWLSVDVKKKKGVRDHYMIDCQDTIAEFNPALRHYLKQLYDINLPESVDLAETSLTQIHTEIAAQIAQTEPDVNLDLVEQPSIRLIHQKAVKRLRAFEKRRGKRSPSVSSLANFSYDAENYLPLGRAIFEKHIVVQALPQRSALGEATQSRPDFMTGSEVGADTYVLDKNDTSQYAWEIDLAEVTLANFNYKKMSLVRDYSALIDNSDSLTSLDRLFSIEAKEQEPSLPPALPISNQWNVVPSDMTQDQAVALARQGESFIIQGPPGTGKSQTITNLIADFAAQNKRVLFVCEKRAALDVVFNRLKQAGLEKLACIIHDIQEDKKPFIHDLKAVYETWFEQHSNLELNQAKRERSIQAFTENFAQIEALDRLLNQSNNNEAVSISSLIRQHMSLPSLDSEYSAVIRELLPSMSHWQTHKPLAQRIAQSVKQQFGYKALAGSIYSKLNETLVTQDNAFRAISERIQKAEKLSDELGDYMFDSIDAISESSKSDDEPEVNISLDKICALTSLCEKAVEFNLHNLLSLFNSHSSEASKLAMGMKELAQLQEVVDLKQQAAAHWKVAFSAEDTNNALVLANEKESSIFRLFSSDWRALKKTVLSQYDFSAHAVKPSISSVLVKLDELYRAKKEYEKAEKSLQQSLQTKSLEALSELKEYCEIERLRDPMLDALLNHNEGSLLIQSIAKATSLTNDFSSILYELLSEDSFIKVGQTIKESDFFELQELIRDMRESLDDLPGLLPLLLSTFDIENRTGFVLRHINASVEQMQALIVDETLQKAFFARPELSNFDLPTLANYVMRSAKAREIALEQNAENIVSQRHDLFNQHVRHSTLSVSQLNEKERNFKKLYNTGRREVEHEFGKSMRYRSIRDMASDETGAVVSDLKPIWLMSPLSVSDTLPLEPDLFDVVIFDEASQIPVEDGIPALCRAPQLIVVGDEMQLPPTSFFSSGVDDDDMEIEVQEDGEVLSVLLDADSLLSQAARHLPATLLAWHYRSRSEALISFSNAAFYDGRLVTIPDQVSLAATNAEATQTNEQERVSRLLCKPISYHYIKEGLYLKRSNQAEADVIANMVRDLLIGEENQSIGIVAFSEAQQSCIEDALDKLADDDPQFAGLLEEEYQREDEEQFNGLFVKNLENVQGDERDIIILSICYAPGPNGKMLMNFGPINQRGGEKRLNVIFSRARKHMAVVSSIKSSAITNTHNDGAFALRTFLAFAEALEQKDLAASRVALSSVNPNVLNVFSAKPPQDALRASIVDALSARGHKLETYVGSASFRCDIAIVDEKTGEYKLGILLDSRSAESKQNDGNVLANASICFERYVFKPSILRAFGWRVVDIMSSAWHQSPEQVIAYIEHTMLRQTQEINSEISEEALFETIAMPEFVTPLVNKEADTKLDQNQNKQTDDIIVYECFVFKEGKSDKFWHIAQQGRDLLLHYGRTGTKGQKVTKSYDSDKKAEQQRKRLIREKVRKGYEQQ</sequence>
<dbReference type="SMART" id="SM00773">
    <property type="entry name" value="WGR"/>
    <property type="match status" value="1"/>
</dbReference>
<gene>
    <name evidence="7" type="ORF">RM552_08440</name>
</gene>
<accession>A0ABU2ZRB9</accession>
<dbReference type="InterPro" id="IPR008893">
    <property type="entry name" value="WGR_domain"/>
</dbReference>
<dbReference type="PANTHER" id="PTHR43788">
    <property type="entry name" value="DNA2/NAM7 HELICASE FAMILY MEMBER"/>
    <property type="match status" value="1"/>
</dbReference>
<reference evidence="7 8" key="1">
    <citation type="submission" date="2023-09" db="EMBL/GenBank/DDBJ databases">
        <authorList>
            <person name="Rey-Velasco X."/>
        </authorList>
    </citation>
    <scope>NUCLEOTIDE SEQUENCE [LARGE SCALE GENOMIC DNA]</scope>
    <source>
        <strain evidence="7 8">P117</strain>
    </source>
</reference>
<dbReference type="SUPFAM" id="SSF56112">
    <property type="entry name" value="Protein kinase-like (PK-like)"/>
    <property type="match status" value="1"/>
</dbReference>
<comment type="caution">
    <text evidence="7">The sequence shown here is derived from an EMBL/GenBank/DDBJ whole genome shotgun (WGS) entry which is preliminary data.</text>
</comment>
<evidence type="ECO:0000256" key="5">
    <source>
        <dbReference type="ARBA" id="ARBA00022840"/>
    </source>
</evidence>
<dbReference type="Pfam" id="PF13195">
    <property type="entry name" value="DUF4011"/>
    <property type="match status" value="1"/>
</dbReference>
<keyword evidence="3" id="KW-0378">Hydrolase</keyword>
<dbReference type="InterPro" id="IPR049468">
    <property type="entry name" value="Restrct_endonuc-II-like_dom"/>
</dbReference>
<dbReference type="PANTHER" id="PTHR43788:SF8">
    <property type="entry name" value="DNA-BINDING PROTEIN SMUBP-2"/>
    <property type="match status" value="1"/>
</dbReference>
<dbReference type="CDD" id="cd07996">
    <property type="entry name" value="WGR_MMR_like"/>
    <property type="match status" value="1"/>
</dbReference>
<keyword evidence="2" id="KW-0547">Nucleotide-binding</keyword>
<evidence type="ECO:0000256" key="1">
    <source>
        <dbReference type="ARBA" id="ARBA00007913"/>
    </source>
</evidence>
<dbReference type="InterPro" id="IPR049809">
    <property type="entry name" value="YehF/YfeS-like_WGR"/>
</dbReference>
<dbReference type="Pfam" id="PF13087">
    <property type="entry name" value="AAA_12"/>
    <property type="match status" value="1"/>
</dbReference>
<dbReference type="Gene3D" id="1.10.510.10">
    <property type="entry name" value="Transferase(Phosphotransferase) domain 1"/>
    <property type="match status" value="1"/>
</dbReference>
<keyword evidence="8" id="KW-1185">Reference proteome</keyword>
<evidence type="ECO:0000313" key="8">
    <source>
        <dbReference type="Proteomes" id="UP001253545"/>
    </source>
</evidence>
<dbReference type="RefSeq" id="WP_311368384.1">
    <property type="nucleotide sequence ID" value="NZ_JAVRHX010000002.1"/>
</dbReference>
<dbReference type="InterPro" id="IPR041677">
    <property type="entry name" value="DNA2/NAM7_AAA_11"/>
</dbReference>
<dbReference type="InterPro" id="IPR050534">
    <property type="entry name" value="Coronavir_polyprotein_1ab"/>
</dbReference>
<dbReference type="EMBL" id="JAVRHX010000002">
    <property type="protein sequence ID" value="MDT0594864.1"/>
    <property type="molecule type" value="Genomic_DNA"/>
</dbReference>
<evidence type="ECO:0000256" key="3">
    <source>
        <dbReference type="ARBA" id="ARBA00022801"/>
    </source>
</evidence>
<evidence type="ECO:0000256" key="2">
    <source>
        <dbReference type="ARBA" id="ARBA00022741"/>
    </source>
</evidence>
<comment type="similarity">
    <text evidence="1">Belongs to the DNA2/NAM7 helicase family.</text>
</comment>
<dbReference type="Gene3D" id="2.20.140.10">
    <property type="entry name" value="WGR domain"/>
    <property type="match status" value="1"/>
</dbReference>
<organism evidence="7 8">
    <name type="scientific">Glaciecola petra</name>
    <dbReference type="NCBI Taxonomy" id="3075602"/>
    <lineage>
        <taxon>Bacteria</taxon>
        <taxon>Pseudomonadati</taxon>
        <taxon>Pseudomonadota</taxon>
        <taxon>Gammaproteobacteria</taxon>
        <taxon>Alteromonadales</taxon>
        <taxon>Alteromonadaceae</taxon>
        <taxon>Glaciecola</taxon>
    </lineage>
</organism>
<dbReference type="Pfam" id="PF05406">
    <property type="entry name" value="WGR"/>
    <property type="match status" value="1"/>
</dbReference>
<dbReference type="InterPro" id="IPR011009">
    <property type="entry name" value="Kinase-like_dom_sf"/>
</dbReference>
<dbReference type="SUPFAM" id="SSF142921">
    <property type="entry name" value="WGR domain-like"/>
    <property type="match status" value="1"/>
</dbReference>
<dbReference type="InterPro" id="IPR027417">
    <property type="entry name" value="P-loop_NTPase"/>
</dbReference>
<protein>
    <submittedName>
        <fullName evidence="7">AAA domain-containing protein</fullName>
    </submittedName>
</protein>
<dbReference type="InterPro" id="IPR047187">
    <property type="entry name" value="SF1_C_Upf1"/>
</dbReference>